<keyword evidence="2" id="KW-1185">Reference proteome</keyword>
<accession>A0AAV9NC92</accession>
<dbReference type="RefSeq" id="XP_064705952.1">
    <property type="nucleotide sequence ID" value="XM_064846342.1"/>
</dbReference>
<comment type="caution">
    <text evidence="1">The sequence shown here is derived from an EMBL/GenBank/DDBJ whole genome shotgun (WGS) entry which is preliminary data.</text>
</comment>
<gene>
    <name evidence="1" type="ORF">LTR84_002741</name>
</gene>
<evidence type="ECO:0008006" key="3">
    <source>
        <dbReference type="Google" id="ProtNLM"/>
    </source>
</evidence>
<reference evidence="1 2" key="1">
    <citation type="submission" date="2023-08" db="EMBL/GenBank/DDBJ databases">
        <title>Black Yeasts Isolated from many extreme environments.</title>
        <authorList>
            <person name="Coleine C."/>
            <person name="Stajich J.E."/>
            <person name="Selbmann L."/>
        </authorList>
    </citation>
    <scope>NUCLEOTIDE SEQUENCE [LARGE SCALE GENOMIC DNA]</scope>
    <source>
        <strain evidence="1 2">CCFEE 5792</strain>
    </source>
</reference>
<name>A0AAV9NC92_9EURO</name>
<proteinExistence type="predicted"/>
<dbReference type="EMBL" id="JAVRRD010000014">
    <property type="protein sequence ID" value="KAK5051938.1"/>
    <property type="molecule type" value="Genomic_DNA"/>
</dbReference>
<evidence type="ECO:0000313" key="2">
    <source>
        <dbReference type="Proteomes" id="UP001358417"/>
    </source>
</evidence>
<dbReference type="Proteomes" id="UP001358417">
    <property type="component" value="Unassembled WGS sequence"/>
</dbReference>
<dbReference type="GeneID" id="89970940"/>
<protein>
    <recommendedName>
        <fullName evidence="3">Transcription factor domain-containing protein</fullName>
    </recommendedName>
</protein>
<dbReference type="AlphaFoldDB" id="A0AAV9NC92"/>
<organism evidence="1 2">
    <name type="scientific">Exophiala bonariae</name>
    <dbReference type="NCBI Taxonomy" id="1690606"/>
    <lineage>
        <taxon>Eukaryota</taxon>
        <taxon>Fungi</taxon>
        <taxon>Dikarya</taxon>
        <taxon>Ascomycota</taxon>
        <taxon>Pezizomycotina</taxon>
        <taxon>Eurotiomycetes</taxon>
        <taxon>Chaetothyriomycetidae</taxon>
        <taxon>Chaetothyriales</taxon>
        <taxon>Herpotrichiellaceae</taxon>
        <taxon>Exophiala</taxon>
    </lineage>
</organism>
<evidence type="ECO:0000313" key="1">
    <source>
        <dbReference type="EMBL" id="KAK5051938.1"/>
    </source>
</evidence>
<sequence length="548" mass="61692">MGASHSNVQTLPNEPSFSFSAFEDTFPSLFESVDGGPHQFYWNPSDSDLLSAFWDPPTSEAEHWFYDIDHSDFDSVNQTGLSSDELRIESSVGWIQDHFRRRSHSSSPLTNEAKKLWYSAPPRLQLYDKEVLNVLLNIARRHVATTFKLFADFEAKTNTSHELCLAMAAIGALFLGVDCGITVAKTLYNDARRIHFENFHSNGVKSSFQAASSSVKTFILLTIYGISSGDKRSYEFVEAFHVSMIQAMRYCCQFVPTELTLAETEELSLISEAMEIIQCYNVLLLQRPPQLSPIHLLESMMTTSTVGLGPLFDCSHEAERVTGSIREVANLGAYTWASNLRGQEQTRQWQLWRPELIELGLERWLKAKRLCPTTTDLSSMTLYHMSYLQLNVNLGLLQLFACGFATDPKVTKEGNFHEGLKTCTSGRSFEAALWHAKTMIQEIKGELEVVEPDRSNLGISKRRILEPPHLAYCIYFSILVVWCGECVSTGLLSLARDSCIKDGIQILDMLKIRVAKVLRRALCELLQDALNCLPPASISEEGRVKTAR</sequence>